<dbReference type="Proteomes" id="UP001306950">
    <property type="component" value="Unassembled WGS sequence"/>
</dbReference>
<gene>
    <name evidence="4" type="ORF">V3851_20815</name>
</gene>
<evidence type="ECO:0000256" key="2">
    <source>
        <dbReference type="ARBA" id="ARBA00023002"/>
    </source>
</evidence>
<dbReference type="Gene3D" id="3.40.109.10">
    <property type="entry name" value="NADH Oxidase"/>
    <property type="match status" value="1"/>
</dbReference>
<comment type="similarity">
    <text evidence="1">Belongs to the nitroreductase family.</text>
</comment>
<evidence type="ECO:0000313" key="4">
    <source>
        <dbReference type="EMBL" id="MEF2968279.1"/>
    </source>
</evidence>
<dbReference type="PANTHER" id="PTHR43673">
    <property type="entry name" value="NAD(P)H NITROREDUCTASE YDGI-RELATED"/>
    <property type="match status" value="1"/>
</dbReference>
<protein>
    <submittedName>
        <fullName evidence="4">Nitroreductase family protein</fullName>
    </submittedName>
</protein>
<organism evidence="4 5">
    <name type="scientific">Paenibacillus haidiansis</name>
    <dbReference type="NCBI Taxonomy" id="1574488"/>
    <lineage>
        <taxon>Bacteria</taxon>
        <taxon>Bacillati</taxon>
        <taxon>Bacillota</taxon>
        <taxon>Bacilli</taxon>
        <taxon>Bacillales</taxon>
        <taxon>Paenibacillaceae</taxon>
        <taxon>Paenibacillus</taxon>
    </lineage>
</organism>
<reference evidence="4 5" key="1">
    <citation type="submission" date="2024-02" db="EMBL/GenBank/DDBJ databases">
        <title>A nitrogen-fixing paenibacillus bacterium.</title>
        <authorList>
            <person name="Zhang W.L."/>
            <person name="Chen S.F."/>
        </authorList>
    </citation>
    <scope>NUCLEOTIDE SEQUENCE [LARGE SCALE GENOMIC DNA]</scope>
    <source>
        <strain evidence="4 5">M1</strain>
    </source>
</reference>
<name>A0ABU7VZE5_9BACL</name>
<evidence type="ECO:0000313" key="5">
    <source>
        <dbReference type="Proteomes" id="UP001306950"/>
    </source>
</evidence>
<dbReference type="SUPFAM" id="SSF55469">
    <property type="entry name" value="FMN-dependent nitroreductase-like"/>
    <property type="match status" value="1"/>
</dbReference>
<dbReference type="Pfam" id="PF00881">
    <property type="entry name" value="Nitroreductase"/>
    <property type="match status" value="1"/>
</dbReference>
<dbReference type="InterPro" id="IPR000415">
    <property type="entry name" value="Nitroreductase-like"/>
</dbReference>
<dbReference type="EMBL" id="JAZHPZ010000013">
    <property type="protein sequence ID" value="MEF2968279.1"/>
    <property type="molecule type" value="Genomic_DNA"/>
</dbReference>
<dbReference type="PANTHER" id="PTHR43673:SF3">
    <property type="entry name" value="NAD(P)H NITROREDUCTASE YODC-RELATED"/>
    <property type="match status" value="1"/>
</dbReference>
<dbReference type="CDD" id="cd02137">
    <property type="entry name" value="MhqN-like"/>
    <property type="match status" value="1"/>
</dbReference>
<sequence>MSVNETATLNLNDFYTVLRERHSVRAYDPDVKISKEELGEMLELATSAPSSSNLQPWRFLVIDDQKLKEELYPIANNQQQVLDASAVIAVLGDLKSFEQAENIYSSTVKAGFMDEATKTAFVERLNKGYGGMGPEKLHQVNLLDAGLVSMQFMLVAKAKGYDTVPMGGFNPDKFSEAYNLPDTLKPLLLIAVGKAAKPARSTVRLPLEQITYWNKVEKK</sequence>
<evidence type="ECO:0000259" key="3">
    <source>
        <dbReference type="Pfam" id="PF00881"/>
    </source>
</evidence>
<evidence type="ECO:0000256" key="1">
    <source>
        <dbReference type="ARBA" id="ARBA00007118"/>
    </source>
</evidence>
<dbReference type="RefSeq" id="WP_331848486.1">
    <property type="nucleotide sequence ID" value="NZ_JAZHPZ010000013.1"/>
</dbReference>
<feature type="domain" description="Nitroreductase" evidence="3">
    <location>
        <begin position="18"/>
        <end position="194"/>
    </location>
</feature>
<accession>A0ABU7VZE5</accession>
<dbReference type="InterPro" id="IPR029479">
    <property type="entry name" value="Nitroreductase"/>
</dbReference>
<keyword evidence="5" id="KW-1185">Reference proteome</keyword>
<comment type="caution">
    <text evidence="4">The sequence shown here is derived from an EMBL/GenBank/DDBJ whole genome shotgun (WGS) entry which is preliminary data.</text>
</comment>
<proteinExistence type="inferred from homology"/>
<keyword evidence="2" id="KW-0560">Oxidoreductase</keyword>